<accession>A0A166HI58</accession>
<dbReference type="AlphaFoldDB" id="A0A166HI58"/>
<dbReference type="NCBIfam" id="NF041131">
    <property type="entry name" value="RicT_YaaT_fam"/>
    <property type="match status" value="1"/>
</dbReference>
<keyword evidence="4" id="KW-1185">Reference proteome</keyword>
<name>A0A166HI58_9AGAM</name>
<proteinExistence type="predicted"/>
<organism evidence="3 4">
    <name type="scientific">Sistotremastrum suecicum HHB10207 ss-3</name>
    <dbReference type="NCBI Taxonomy" id="1314776"/>
    <lineage>
        <taxon>Eukaryota</taxon>
        <taxon>Fungi</taxon>
        <taxon>Dikarya</taxon>
        <taxon>Basidiomycota</taxon>
        <taxon>Agaricomycotina</taxon>
        <taxon>Agaricomycetes</taxon>
        <taxon>Sistotremastrales</taxon>
        <taxon>Sistotremastraceae</taxon>
        <taxon>Sistotremastrum</taxon>
    </lineage>
</organism>
<feature type="compositionally biased region" description="Low complexity" evidence="1">
    <location>
        <begin position="180"/>
        <end position="194"/>
    </location>
</feature>
<protein>
    <submittedName>
        <fullName evidence="3">PSP1-domain-containing protein</fullName>
    </submittedName>
</protein>
<feature type="region of interest" description="Disordered" evidence="1">
    <location>
        <begin position="1"/>
        <end position="71"/>
    </location>
</feature>
<reference evidence="3 4" key="1">
    <citation type="journal article" date="2016" name="Mol. Biol. Evol.">
        <title>Comparative Genomics of Early-Diverging Mushroom-Forming Fungi Provides Insights into the Origins of Lignocellulose Decay Capabilities.</title>
        <authorList>
            <person name="Nagy L.G."/>
            <person name="Riley R."/>
            <person name="Tritt A."/>
            <person name="Adam C."/>
            <person name="Daum C."/>
            <person name="Floudas D."/>
            <person name="Sun H."/>
            <person name="Yadav J.S."/>
            <person name="Pangilinan J."/>
            <person name="Larsson K.H."/>
            <person name="Matsuura K."/>
            <person name="Barry K."/>
            <person name="Labutti K."/>
            <person name="Kuo R."/>
            <person name="Ohm R.A."/>
            <person name="Bhattacharya S.S."/>
            <person name="Shirouzu T."/>
            <person name="Yoshinaga Y."/>
            <person name="Martin F.M."/>
            <person name="Grigoriev I.V."/>
            <person name="Hibbett D.S."/>
        </authorList>
    </citation>
    <scope>NUCLEOTIDE SEQUENCE [LARGE SCALE GENOMIC DNA]</scope>
    <source>
        <strain evidence="3 4">HHB10207 ss-3</strain>
    </source>
</reference>
<dbReference type="EMBL" id="KV428011">
    <property type="protein sequence ID" value="KZT42740.1"/>
    <property type="molecule type" value="Genomic_DNA"/>
</dbReference>
<dbReference type="Proteomes" id="UP000076798">
    <property type="component" value="Unassembled WGS sequence"/>
</dbReference>
<dbReference type="PROSITE" id="PS51411">
    <property type="entry name" value="PSP1_C"/>
    <property type="match status" value="1"/>
</dbReference>
<feature type="region of interest" description="Disordered" evidence="1">
    <location>
        <begin position="122"/>
        <end position="197"/>
    </location>
</feature>
<feature type="compositionally biased region" description="Polar residues" evidence="1">
    <location>
        <begin position="468"/>
        <end position="504"/>
    </location>
</feature>
<feature type="region of interest" description="Disordered" evidence="1">
    <location>
        <begin position="282"/>
        <end position="346"/>
    </location>
</feature>
<evidence type="ECO:0000313" key="4">
    <source>
        <dbReference type="Proteomes" id="UP000076798"/>
    </source>
</evidence>
<feature type="compositionally biased region" description="Basic and acidic residues" evidence="1">
    <location>
        <begin position="7"/>
        <end position="16"/>
    </location>
</feature>
<feature type="compositionally biased region" description="Polar residues" evidence="1">
    <location>
        <begin position="136"/>
        <end position="152"/>
    </location>
</feature>
<feature type="compositionally biased region" description="Polar residues" evidence="1">
    <location>
        <begin position="164"/>
        <end position="179"/>
    </location>
</feature>
<feature type="region of interest" description="Disordered" evidence="1">
    <location>
        <begin position="468"/>
        <end position="570"/>
    </location>
</feature>
<dbReference type="PANTHER" id="PTHR43830:SF3">
    <property type="entry name" value="PROTEIN PSP1"/>
    <property type="match status" value="1"/>
</dbReference>
<evidence type="ECO:0000259" key="2">
    <source>
        <dbReference type="PROSITE" id="PS51411"/>
    </source>
</evidence>
<feature type="region of interest" description="Disordered" evidence="1">
    <location>
        <begin position="360"/>
        <end position="454"/>
    </location>
</feature>
<feature type="compositionally biased region" description="Low complexity" evidence="1">
    <location>
        <begin position="444"/>
        <end position="454"/>
    </location>
</feature>
<dbReference type="PANTHER" id="PTHR43830">
    <property type="entry name" value="PROTEIN PSP1"/>
    <property type="match status" value="1"/>
</dbReference>
<feature type="compositionally biased region" description="Basic and acidic residues" evidence="1">
    <location>
        <begin position="393"/>
        <end position="402"/>
    </location>
</feature>
<feature type="compositionally biased region" description="Low complexity" evidence="1">
    <location>
        <begin position="367"/>
        <end position="392"/>
    </location>
</feature>
<dbReference type="InterPro" id="IPR007557">
    <property type="entry name" value="PSP1_C"/>
</dbReference>
<feature type="domain" description="PSP1 C-terminal" evidence="2">
    <location>
        <begin position="663"/>
        <end position="748"/>
    </location>
</feature>
<evidence type="ECO:0000256" key="1">
    <source>
        <dbReference type="SAM" id="MobiDB-lite"/>
    </source>
</evidence>
<feature type="compositionally biased region" description="Polar residues" evidence="1">
    <location>
        <begin position="537"/>
        <end position="555"/>
    </location>
</feature>
<dbReference type="GO" id="GO:0005737">
    <property type="term" value="C:cytoplasm"/>
    <property type="evidence" value="ECO:0007669"/>
    <property type="project" value="TreeGrafter"/>
</dbReference>
<dbReference type="OrthoDB" id="243127at2759"/>
<feature type="compositionally biased region" description="Polar residues" evidence="1">
    <location>
        <begin position="325"/>
        <end position="338"/>
    </location>
</feature>
<dbReference type="Pfam" id="PF04468">
    <property type="entry name" value="PSP1"/>
    <property type="match status" value="1"/>
</dbReference>
<feature type="compositionally biased region" description="Polar residues" evidence="1">
    <location>
        <begin position="411"/>
        <end position="434"/>
    </location>
</feature>
<gene>
    <name evidence="3" type="ORF">SISSUDRAFT_1069204</name>
</gene>
<evidence type="ECO:0000313" key="3">
    <source>
        <dbReference type="EMBL" id="KZT42740.1"/>
    </source>
</evidence>
<sequence length="756" mass="82707">MNSSHSRQPDDSDRRSRLTTHQPADPHALSLKGRAASQPPRTGESGFLSSSPLGRRFDGYEAPRQTVWNPPFGGIGLETTRPIIPSLPGRSASFSLDRAASNQGFFSNQFRGGRSFASTFEDDESEAMSDSMSQSNYENSINSHDMSQSQTFRGRPYLQDVTRSRSQSLAGIRTTSSNITAGPPSSTSGGSASSNFHGWGQSAPLSAARTIGNPYPNTYRDYKPGVERFNSFGGFYANQGPLNENGLQRDIGDISNISPFVRDVGQILEDDGPFRELWGDMGPPRDDGGIPGSGTTSRRHSVSVVQPRRGVLGFTSADGHDDNGYNGSITPRQPYKSNGNHHDHSTVVTEDDLASGLNMLSLNFKDGPGPSSSHQPPSQPSSLPSYGPPGRSEQSRHVDIPMKRQSRGSEFMSSYESSPFTESVSDRASGSPGNRDTWPRSRDQQQPPQRRPSQISTDFAQQYGYEPFQNSSRYSAGPISPTSNSATHRQSGINGQFISPISPGQNGGIGGRQPLSARSDFFPQSAMQQQQQHQQQPSHTNYSQPTRHAQQNSGDGQHLSELGKGVPLHSVPNNSPLFIVEFKAGRTDLFYALDPSVNIRVGDAVIVEADRGKDLGKVINDTITPAELDAWHQAAKNNPGGPGIGDGPISPGGASAKQEIHPKKIYNKAGPQDTQMLVTKIQDEHKALQLCQQKVKQKKLPMEVIDAEYQWDRRKLTFYFVADKRIDFRELVRELFRLYKTRIWMASLSQASQGSE</sequence>
<dbReference type="InterPro" id="IPR047767">
    <property type="entry name" value="PSP1-like"/>
</dbReference>